<dbReference type="PANTHER" id="PTHR43791">
    <property type="entry name" value="PERMEASE-RELATED"/>
    <property type="match status" value="1"/>
</dbReference>
<keyword evidence="3" id="KW-1003">Cell membrane</keyword>
<accession>A0A2J6SI69</accession>
<evidence type="ECO:0000256" key="2">
    <source>
        <dbReference type="ARBA" id="ARBA00022448"/>
    </source>
</evidence>
<feature type="compositionally biased region" description="Polar residues" evidence="8">
    <location>
        <begin position="1"/>
        <end position="12"/>
    </location>
</feature>
<evidence type="ECO:0000313" key="11">
    <source>
        <dbReference type="Proteomes" id="UP000235371"/>
    </source>
</evidence>
<evidence type="ECO:0000256" key="7">
    <source>
        <dbReference type="ARBA" id="ARBA00037968"/>
    </source>
</evidence>
<dbReference type="AlphaFoldDB" id="A0A2J6SI69"/>
<comment type="similarity">
    <text evidence="7">Belongs to the major facilitator superfamily. Allantoate permease family.</text>
</comment>
<dbReference type="GO" id="GO:0022857">
    <property type="term" value="F:transmembrane transporter activity"/>
    <property type="evidence" value="ECO:0007669"/>
    <property type="project" value="InterPro"/>
</dbReference>
<keyword evidence="2" id="KW-0813">Transport</keyword>
<evidence type="ECO:0000256" key="6">
    <source>
        <dbReference type="ARBA" id="ARBA00023136"/>
    </source>
</evidence>
<dbReference type="InterPro" id="IPR011701">
    <property type="entry name" value="MFS"/>
</dbReference>
<dbReference type="PANTHER" id="PTHR43791:SF37">
    <property type="entry name" value="MAJOR FACILITATOR SUPERFAMILY (MFS) PROFILE DOMAIN-CONTAINING PROTEIN"/>
    <property type="match status" value="1"/>
</dbReference>
<dbReference type="InParanoid" id="A0A2J6SI69"/>
<feature type="transmembrane region" description="Helical" evidence="9">
    <location>
        <begin position="429"/>
        <end position="449"/>
    </location>
</feature>
<feature type="transmembrane region" description="Helical" evidence="9">
    <location>
        <begin position="235"/>
        <end position="256"/>
    </location>
</feature>
<feature type="transmembrane region" description="Helical" evidence="9">
    <location>
        <begin position="137"/>
        <end position="157"/>
    </location>
</feature>
<name>A0A2J6SI69_9HELO</name>
<proteinExistence type="inferred from homology"/>
<dbReference type="GeneID" id="36594234"/>
<evidence type="ECO:0000256" key="8">
    <source>
        <dbReference type="SAM" id="MobiDB-lite"/>
    </source>
</evidence>
<dbReference type="Gene3D" id="1.20.1250.20">
    <property type="entry name" value="MFS general substrate transporter like domains"/>
    <property type="match status" value="2"/>
</dbReference>
<gene>
    <name evidence="10" type="ORF">K444DRAFT_657418</name>
</gene>
<feature type="transmembrane region" description="Helical" evidence="9">
    <location>
        <begin position="363"/>
        <end position="383"/>
    </location>
</feature>
<feature type="transmembrane region" description="Helical" evidence="9">
    <location>
        <begin position="337"/>
        <end position="357"/>
    </location>
</feature>
<feature type="region of interest" description="Disordered" evidence="8">
    <location>
        <begin position="1"/>
        <end position="36"/>
    </location>
</feature>
<dbReference type="FunFam" id="1.20.1250.20:FF:000386">
    <property type="entry name" value="MFS general substrate transporter"/>
    <property type="match status" value="1"/>
</dbReference>
<protein>
    <submittedName>
        <fullName evidence="10">MFS general substrate transporter</fullName>
    </submittedName>
</protein>
<dbReference type="EMBL" id="KZ613913">
    <property type="protein sequence ID" value="PMD50457.1"/>
    <property type="molecule type" value="Genomic_DNA"/>
</dbReference>
<organism evidence="10 11">
    <name type="scientific">Hyaloscypha bicolor E</name>
    <dbReference type="NCBI Taxonomy" id="1095630"/>
    <lineage>
        <taxon>Eukaryota</taxon>
        <taxon>Fungi</taxon>
        <taxon>Dikarya</taxon>
        <taxon>Ascomycota</taxon>
        <taxon>Pezizomycotina</taxon>
        <taxon>Leotiomycetes</taxon>
        <taxon>Helotiales</taxon>
        <taxon>Hyaloscyphaceae</taxon>
        <taxon>Hyaloscypha</taxon>
        <taxon>Hyaloscypha bicolor</taxon>
    </lineage>
</organism>
<evidence type="ECO:0000256" key="5">
    <source>
        <dbReference type="ARBA" id="ARBA00022989"/>
    </source>
</evidence>
<feature type="transmembrane region" description="Helical" evidence="9">
    <location>
        <begin position="110"/>
        <end position="130"/>
    </location>
</feature>
<keyword evidence="11" id="KW-1185">Reference proteome</keyword>
<dbReference type="SUPFAM" id="SSF103473">
    <property type="entry name" value="MFS general substrate transporter"/>
    <property type="match status" value="1"/>
</dbReference>
<reference evidence="10 11" key="1">
    <citation type="submission" date="2016-04" db="EMBL/GenBank/DDBJ databases">
        <title>A degradative enzymes factory behind the ericoid mycorrhizal symbiosis.</title>
        <authorList>
            <consortium name="DOE Joint Genome Institute"/>
            <person name="Martino E."/>
            <person name="Morin E."/>
            <person name="Grelet G."/>
            <person name="Kuo A."/>
            <person name="Kohler A."/>
            <person name="Daghino S."/>
            <person name="Barry K."/>
            <person name="Choi C."/>
            <person name="Cichocki N."/>
            <person name="Clum A."/>
            <person name="Copeland A."/>
            <person name="Hainaut M."/>
            <person name="Haridas S."/>
            <person name="Labutti K."/>
            <person name="Lindquist E."/>
            <person name="Lipzen A."/>
            <person name="Khouja H.-R."/>
            <person name="Murat C."/>
            <person name="Ohm R."/>
            <person name="Olson A."/>
            <person name="Spatafora J."/>
            <person name="Veneault-Fourrey C."/>
            <person name="Henrissat B."/>
            <person name="Grigoriev I."/>
            <person name="Martin F."/>
            <person name="Perotto S."/>
        </authorList>
    </citation>
    <scope>NUCLEOTIDE SEQUENCE [LARGE SCALE GENOMIC DNA]</scope>
    <source>
        <strain evidence="10 11">E</strain>
    </source>
</reference>
<dbReference type="Proteomes" id="UP000235371">
    <property type="component" value="Unassembled WGS sequence"/>
</dbReference>
<evidence type="ECO:0000256" key="1">
    <source>
        <dbReference type="ARBA" id="ARBA00004651"/>
    </source>
</evidence>
<dbReference type="FunFam" id="1.20.1250.20:FF:000065">
    <property type="entry name" value="Putative MFS pantothenate transporter"/>
    <property type="match status" value="1"/>
</dbReference>
<evidence type="ECO:0000256" key="9">
    <source>
        <dbReference type="SAM" id="Phobius"/>
    </source>
</evidence>
<feature type="transmembrane region" description="Helical" evidence="9">
    <location>
        <begin position="203"/>
        <end position="223"/>
    </location>
</feature>
<dbReference type="Pfam" id="PF07690">
    <property type="entry name" value="MFS_1"/>
    <property type="match status" value="1"/>
</dbReference>
<dbReference type="GO" id="GO:0005886">
    <property type="term" value="C:plasma membrane"/>
    <property type="evidence" value="ECO:0007669"/>
    <property type="project" value="UniProtKB-SubCell"/>
</dbReference>
<evidence type="ECO:0000256" key="3">
    <source>
        <dbReference type="ARBA" id="ARBA00022475"/>
    </source>
</evidence>
<dbReference type="RefSeq" id="XP_024727361.1">
    <property type="nucleotide sequence ID" value="XM_024886157.1"/>
</dbReference>
<dbReference type="OrthoDB" id="3639251at2759"/>
<dbReference type="InterPro" id="IPR036259">
    <property type="entry name" value="MFS_trans_sf"/>
</dbReference>
<keyword evidence="6 9" id="KW-0472">Membrane</keyword>
<evidence type="ECO:0000313" key="10">
    <source>
        <dbReference type="EMBL" id="PMD50457.1"/>
    </source>
</evidence>
<sequence length="478" mass="53829">MGETPHSWNLSNFEAVRDGSDDSSNSPKPWEQPEFKAKAHRTWRSFQRYIWDDPDKPAIEKKFLLKLDFFLLTYTCLGYFCKNLDQQNINNAYVSGMKQALHMGGSQLTYLSNVFTAGYVVGQLPAVILATKIRPSILVSSLEILWAVFTFCCASVKTVPQLYAMRFLIELCEGAFFPDIIYVISSWSDSIRHEKRGGKRVTLFYSTATMAGMFSGYLQAAAYRNLNSVGGREGWQWLYIICGIISLPVGVIGYFFNPDFPENTRAFYLSPAEAELAQKRLFPSAQPAFALYLKSTHHSAYQINVWPTGQSAVGIIVQIAAGMLSDSPLLNGRRWQAITVMQAGTLLGSVIIAIWSVPQGLLFFAYYISFMSAGVPGIYYSWFPDLMPHGHEMRGFLTAFSNIASYVNQIWVSDAVWRTAEAPRFRPGFIWVSVVCVVLIALSVLLQFLEKRDGKRRETVAREAEHVYIEAPGDMQKV</sequence>
<keyword evidence="4 9" id="KW-0812">Transmembrane</keyword>
<keyword evidence="5 9" id="KW-1133">Transmembrane helix</keyword>
<comment type="subcellular location">
    <subcellularLocation>
        <location evidence="1">Cell membrane</location>
        <topology evidence="1">Multi-pass membrane protein</topology>
    </subcellularLocation>
</comment>
<evidence type="ECO:0000256" key="4">
    <source>
        <dbReference type="ARBA" id="ARBA00022692"/>
    </source>
</evidence>